<evidence type="ECO:0000256" key="1">
    <source>
        <dbReference type="SAM" id="MobiDB-lite"/>
    </source>
</evidence>
<feature type="compositionally biased region" description="Basic residues" evidence="1">
    <location>
        <begin position="366"/>
        <end position="377"/>
    </location>
</feature>
<feature type="compositionally biased region" description="Polar residues" evidence="1">
    <location>
        <begin position="378"/>
        <end position="389"/>
    </location>
</feature>
<feature type="compositionally biased region" description="Polar residues" evidence="1">
    <location>
        <begin position="277"/>
        <end position="287"/>
    </location>
</feature>
<accession>A0A1S7UK60</accession>
<dbReference type="AlphaFoldDB" id="A0A1S7UK60"/>
<gene>
    <name evidence="2" type="ORF">SAMD00023353_0500390</name>
</gene>
<protein>
    <submittedName>
        <fullName evidence="2">Uncharacterized protein</fullName>
    </submittedName>
</protein>
<reference evidence="2" key="1">
    <citation type="submission" date="2016-03" db="EMBL/GenBank/DDBJ databases">
        <title>Draft genome sequence of Rosellinia necatrix.</title>
        <authorList>
            <person name="Kanematsu S."/>
        </authorList>
    </citation>
    <scope>NUCLEOTIDE SEQUENCE [LARGE SCALE GENOMIC DNA]</scope>
    <source>
        <strain evidence="2">W97</strain>
    </source>
</reference>
<name>A0A1S7UK60_ROSNE</name>
<feature type="region of interest" description="Disordered" evidence="1">
    <location>
        <begin position="136"/>
        <end position="167"/>
    </location>
</feature>
<feature type="compositionally biased region" description="Polar residues" evidence="1">
    <location>
        <begin position="249"/>
        <end position="263"/>
    </location>
</feature>
<evidence type="ECO:0000313" key="2">
    <source>
        <dbReference type="EMBL" id="GAP83655.2"/>
    </source>
</evidence>
<sequence>MDNQASQAEGNFGSKFLPNPNLNYFYPPFNGDAALMSPPPEYTEPNYYLNDVQYRSAASRTGPYGGGFYDVPCYDTACLDPALLAPGTSEPQTSESSNFDPNQTAFAGFPKFSDDVSFLASQSQVELASTRLEEGQNAPLYIPPSDYSFEMNTPPRNDSSVRKQWEVASENARQTDTFGQYSMGNCFVGQHPPPKPEPWQINHSRDQRLSPLLDTQLNGRGRAARPYPRNTHQKNDPVNTQPNRHDNVGSRTPVSQKEVVSNTRKLRKVATRKSKRVNTSGQNSTGNCHVEQRPLPELQPQQKDHPNGQRLSPLPDTQLNGRGCAAQPYPGNTYQENDPVNTQPDCHDDVGRRTPVSKMEVVSSTRRLRKVATRKSKQVNTSGQNSTGNCHVEQRPLPEPPLPGQKRSLRQPTEAPNASHIIPLEPNNHEALLSPLNMFRKVVTQGSGWEVDIEMAEVRRTCQVPNCDEVFPNQRSYNTHMKK</sequence>
<dbReference type="EMBL" id="DF977450">
    <property type="protein sequence ID" value="GAP83655.2"/>
    <property type="molecule type" value="Genomic_DNA"/>
</dbReference>
<feature type="compositionally biased region" description="Polar residues" evidence="1">
    <location>
        <begin position="330"/>
        <end position="344"/>
    </location>
</feature>
<evidence type="ECO:0000313" key="3">
    <source>
        <dbReference type="Proteomes" id="UP000054516"/>
    </source>
</evidence>
<feature type="compositionally biased region" description="Basic residues" evidence="1">
    <location>
        <begin position="264"/>
        <end position="276"/>
    </location>
</feature>
<dbReference type="Proteomes" id="UP000054516">
    <property type="component" value="Unassembled WGS sequence"/>
</dbReference>
<proteinExistence type="predicted"/>
<feature type="region of interest" description="Disordered" evidence="1">
    <location>
        <begin position="213"/>
        <end position="422"/>
    </location>
</feature>
<organism evidence="2">
    <name type="scientific">Rosellinia necatrix</name>
    <name type="common">White root-rot fungus</name>
    <dbReference type="NCBI Taxonomy" id="77044"/>
    <lineage>
        <taxon>Eukaryota</taxon>
        <taxon>Fungi</taxon>
        <taxon>Dikarya</taxon>
        <taxon>Ascomycota</taxon>
        <taxon>Pezizomycotina</taxon>
        <taxon>Sordariomycetes</taxon>
        <taxon>Xylariomycetidae</taxon>
        <taxon>Xylariales</taxon>
        <taxon>Xylariaceae</taxon>
        <taxon>Rosellinia</taxon>
    </lineage>
</organism>
<keyword evidence="3" id="KW-1185">Reference proteome</keyword>